<dbReference type="Pfam" id="PF03466">
    <property type="entry name" value="LysR_substrate"/>
    <property type="match status" value="1"/>
</dbReference>
<name>A0A6J6SLN9_9ZZZZ</name>
<evidence type="ECO:0000313" key="6">
    <source>
        <dbReference type="EMBL" id="CAB4735660.1"/>
    </source>
</evidence>
<dbReference type="InterPro" id="IPR005119">
    <property type="entry name" value="LysR_subst-bd"/>
</dbReference>
<dbReference type="GO" id="GO:0003700">
    <property type="term" value="F:DNA-binding transcription factor activity"/>
    <property type="evidence" value="ECO:0007669"/>
    <property type="project" value="InterPro"/>
</dbReference>
<dbReference type="InterPro" id="IPR036388">
    <property type="entry name" value="WH-like_DNA-bd_sf"/>
</dbReference>
<organism evidence="6">
    <name type="scientific">freshwater metagenome</name>
    <dbReference type="NCBI Taxonomy" id="449393"/>
    <lineage>
        <taxon>unclassified sequences</taxon>
        <taxon>metagenomes</taxon>
        <taxon>ecological metagenomes</taxon>
    </lineage>
</organism>
<gene>
    <name evidence="6" type="ORF">UFOPK2810_00005</name>
</gene>
<dbReference type="PANTHER" id="PTHR30346:SF0">
    <property type="entry name" value="HCA OPERON TRANSCRIPTIONAL ACTIVATOR HCAR"/>
    <property type="match status" value="1"/>
</dbReference>
<dbReference type="Gene3D" id="3.40.190.10">
    <property type="entry name" value="Periplasmic binding protein-like II"/>
    <property type="match status" value="2"/>
</dbReference>
<dbReference type="GO" id="GO:0003677">
    <property type="term" value="F:DNA binding"/>
    <property type="evidence" value="ECO:0007669"/>
    <property type="project" value="UniProtKB-KW"/>
</dbReference>
<keyword evidence="4" id="KW-0804">Transcription</keyword>
<evidence type="ECO:0000259" key="5">
    <source>
        <dbReference type="PROSITE" id="PS50931"/>
    </source>
</evidence>
<dbReference type="PANTHER" id="PTHR30346">
    <property type="entry name" value="TRANSCRIPTIONAL DUAL REGULATOR HCAR-RELATED"/>
    <property type="match status" value="1"/>
</dbReference>
<sequence>MELRLLRSFIVLAEELHFGRAAERLYIVQPALSKQIASLERQLGVKLFERNRRAVELTPAGNVYLPRVRQVVADAHEAAELARQAEAGALGSLGVGFIAPTCLYQIPAVLRVHRDNYPEVSIRLVEAGTAQLITKLQQRQIDIAFCRASHEVPSDLRVYASSDDEVVLAMPQSHPLAERELIPFKLLEGVPVLMISSQTDSENVGRYLAMAGEAGITLTIAHEVDQLHVALALSSAGLGVTFMPAFATSMLPPGLVTRPLANPEPRMHTQVLVRRGRPTSVLQNFLESLDQALDRLDSQSQVLAAAALE</sequence>
<evidence type="ECO:0000256" key="3">
    <source>
        <dbReference type="ARBA" id="ARBA00023125"/>
    </source>
</evidence>
<dbReference type="InterPro" id="IPR036390">
    <property type="entry name" value="WH_DNA-bd_sf"/>
</dbReference>
<reference evidence="6" key="1">
    <citation type="submission" date="2020-05" db="EMBL/GenBank/DDBJ databases">
        <authorList>
            <person name="Chiriac C."/>
            <person name="Salcher M."/>
            <person name="Ghai R."/>
            <person name="Kavagutti S V."/>
        </authorList>
    </citation>
    <scope>NUCLEOTIDE SEQUENCE</scope>
</reference>
<dbReference type="Pfam" id="PF00126">
    <property type="entry name" value="HTH_1"/>
    <property type="match status" value="1"/>
</dbReference>
<proteinExistence type="inferred from homology"/>
<dbReference type="SUPFAM" id="SSF53850">
    <property type="entry name" value="Periplasmic binding protein-like II"/>
    <property type="match status" value="1"/>
</dbReference>
<dbReference type="FunFam" id="1.10.10.10:FF:000001">
    <property type="entry name" value="LysR family transcriptional regulator"/>
    <property type="match status" value="1"/>
</dbReference>
<keyword evidence="2" id="KW-0805">Transcription regulation</keyword>
<dbReference type="GO" id="GO:0032993">
    <property type="term" value="C:protein-DNA complex"/>
    <property type="evidence" value="ECO:0007669"/>
    <property type="project" value="TreeGrafter"/>
</dbReference>
<protein>
    <submittedName>
        <fullName evidence="6">Unannotated protein</fullName>
    </submittedName>
</protein>
<dbReference type="AlphaFoldDB" id="A0A6J6SLN9"/>
<dbReference type="InterPro" id="IPR000847">
    <property type="entry name" value="LysR_HTH_N"/>
</dbReference>
<comment type="similarity">
    <text evidence="1">Belongs to the LysR transcriptional regulatory family.</text>
</comment>
<evidence type="ECO:0000256" key="1">
    <source>
        <dbReference type="ARBA" id="ARBA00009437"/>
    </source>
</evidence>
<keyword evidence="3" id="KW-0238">DNA-binding</keyword>
<dbReference type="SUPFAM" id="SSF46785">
    <property type="entry name" value="Winged helix' DNA-binding domain"/>
    <property type="match status" value="1"/>
</dbReference>
<evidence type="ECO:0000256" key="4">
    <source>
        <dbReference type="ARBA" id="ARBA00023163"/>
    </source>
</evidence>
<dbReference type="EMBL" id="CAEZYZ010000001">
    <property type="protein sequence ID" value="CAB4735660.1"/>
    <property type="molecule type" value="Genomic_DNA"/>
</dbReference>
<dbReference type="Gene3D" id="1.10.10.10">
    <property type="entry name" value="Winged helix-like DNA-binding domain superfamily/Winged helix DNA-binding domain"/>
    <property type="match status" value="1"/>
</dbReference>
<feature type="domain" description="HTH lysR-type" evidence="5">
    <location>
        <begin position="1"/>
        <end position="58"/>
    </location>
</feature>
<dbReference type="PRINTS" id="PR00039">
    <property type="entry name" value="HTHLYSR"/>
</dbReference>
<dbReference type="PROSITE" id="PS50931">
    <property type="entry name" value="HTH_LYSR"/>
    <property type="match status" value="1"/>
</dbReference>
<dbReference type="CDD" id="cd08414">
    <property type="entry name" value="PBP2_LTTR_aromatics_like"/>
    <property type="match status" value="1"/>
</dbReference>
<evidence type="ECO:0000256" key="2">
    <source>
        <dbReference type="ARBA" id="ARBA00023015"/>
    </source>
</evidence>
<accession>A0A6J6SLN9</accession>